<dbReference type="Gene3D" id="3.30.930.10">
    <property type="entry name" value="Bira Bifunctional Protein, Domain 2"/>
    <property type="match status" value="1"/>
</dbReference>
<evidence type="ECO:0000259" key="1">
    <source>
        <dbReference type="Pfam" id="PF13393"/>
    </source>
</evidence>
<feature type="domain" description="Class II Histidinyl-tRNA synthetase (HisRS)-like catalytic core" evidence="1">
    <location>
        <begin position="53"/>
        <end position="252"/>
    </location>
</feature>
<dbReference type="Pfam" id="PF13393">
    <property type="entry name" value="tRNA-synt_His"/>
    <property type="match status" value="1"/>
</dbReference>
<evidence type="ECO:0000313" key="2">
    <source>
        <dbReference type="EMBL" id="GAA3730052.1"/>
    </source>
</evidence>
<accession>A0ABP7F7S8</accession>
<gene>
    <name evidence="2" type="ORF">GCM10022378_18140</name>
</gene>
<dbReference type="RefSeq" id="WP_344703659.1">
    <property type="nucleotide sequence ID" value="NZ_BAABCK010000064.1"/>
</dbReference>
<dbReference type="InterPro" id="IPR045864">
    <property type="entry name" value="aa-tRNA-synth_II/BPL/LPL"/>
</dbReference>
<evidence type="ECO:0000313" key="3">
    <source>
        <dbReference type="Proteomes" id="UP001500920"/>
    </source>
</evidence>
<organism evidence="2 3">
    <name type="scientific">Salinicoccus jeotgali</name>
    <dbReference type="NCBI Taxonomy" id="381634"/>
    <lineage>
        <taxon>Bacteria</taxon>
        <taxon>Bacillati</taxon>
        <taxon>Bacillota</taxon>
        <taxon>Bacilli</taxon>
        <taxon>Bacillales</taxon>
        <taxon>Staphylococcaceae</taxon>
        <taxon>Salinicoccus</taxon>
    </lineage>
</organism>
<reference evidence="3" key="1">
    <citation type="journal article" date="2019" name="Int. J. Syst. Evol. Microbiol.">
        <title>The Global Catalogue of Microorganisms (GCM) 10K type strain sequencing project: providing services to taxonomists for standard genome sequencing and annotation.</title>
        <authorList>
            <consortium name="The Broad Institute Genomics Platform"/>
            <consortium name="The Broad Institute Genome Sequencing Center for Infectious Disease"/>
            <person name="Wu L."/>
            <person name="Ma J."/>
        </authorList>
    </citation>
    <scope>NUCLEOTIDE SEQUENCE [LARGE SCALE GENOMIC DNA]</scope>
    <source>
        <strain evidence="3">JCM 16981</strain>
    </source>
</reference>
<sequence>MQNDLVIRRLEFALDYTRLLDDEKYRLVDMNMVEPFTIEDKRHHPSAIILERNEQLFSIRSDWTRSLLNYSENYHLDQRFFGYFGPVVRDYATVHQAGVELYRPSNDEILESIDMHLSFITDRYAQSFHSIVVNDDALLDLYLSKYGLDGDIRHLVHEKNLSELRKCLGVEHPLYALLSAKVSDQIDLVNEEFAEHDIMRFIARLRQTLEKYGMKFMLDLSFRSPQSYYNGFYFQAFLDHDHPLLSGGEYNSSAFGIAVNLSDGGLL</sequence>
<dbReference type="SUPFAM" id="SSF55681">
    <property type="entry name" value="Class II aaRS and biotin synthetases"/>
    <property type="match status" value="1"/>
</dbReference>
<dbReference type="EMBL" id="BAABCK010000064">
    <property type="protein sequence ID" value="GAA3730052.1"/>
    <property type="molecule type" value="Genomic_DNA"/>
</dbReference>
<proteinExistence type="predicted"/>
<comment type="caution">
    <text evidence="2">The sequence shown here is derived from an EMBL/GenBank/DDBJ whole genome shotgun (WGS) entry which is preliminary data.</text>
</comment>
<dbReference type="Proteomes" id="UP001500920">
    <property type="component" value="Unassembled WGS sequence"/>
</dbReference>
<dbReference type="InterPro" id="IPR041715">
    <property type="entry name" value="HisRS-like_core"/>
</dbReference>
<name>A0ABP7F7S8_9STAP</name>
<keyword evidence="3" id="KW-1185">Reference proteome</keyword>
<protein>
    <recommendedName>
        <fullName evidence="1">Class II Histidinyl-tRNA synthetase (HisRS)-like catalytic core domain-containing protein</fullName>
    </recommendedName>
</protein>